<accession>D1QRM6</accession>
<evidence type="ECO:0000313" key="1">
    <source>
        <dbReference type="EMBL" id="EFB31883.1"/>
    </source>
</evidence>
<evidence type="ECO:0000313" key="2">
    <source>
        <dbReference type="Proteomes" id="UP000004079"/>
    </source>
</evidence>
<sequence>MSSNNPYIFYNILRYSWMSLATRRPKLQGEALLMETSPGPSQGGECELGASS</sequence>
<gene>
    <name evidence="1" type="ORF">HMPREF0971_01632</name>
</gene>
<comment type="caution">
    <text evidence="1">The sequence shown here is derived from an EMBL/GenBank/DDBJ whole genome shotgun (WGS) entry which is preliminary data.</text>
</comment>
<reference evidence="1 2" key="1">
    <citation type="submission" date="2009-11" db="EMBL/GenBank/DDBJ databases">
        <authorList>
            <person name="Weinstock G."/>
            <person name="Sodergren E."/>
            <person name="Clifton S."/>
            <person name="Fulton L."/>
            <person name="Fulton B."/>
            <person name="Courtney L."/>
            <person name="Fronick C."/>
            <person name="Harrison M."/>
            <person name="Strong C."/>
            <person name="Farmer C."/>
            <person name="Delahaunty K."/>
            <person name="Markovic C."/>
            <person name="Hall O."/>
            <person name="Minx P."/>
            <person name="Tomlinson C."/>
            <person name="Mitreva M."/>
            <person name="Nelson J."/>
            <person name="Hou S."/>
            <person name="Wollam A."/>
            <person name="Pepin K.H."/>
            <person name="Johnson M."/>
            <person name="Bhonagiri V."/>
            <person name="Nash W.E."/>
            <person name="Warren W."/>
            <person name="Chinwalla A."/>
            <person name="Mardis E.R."/>
            <person name="Wilson R.K."/>
        </authorList>
    </citation>
    <scope>NUCLEOTIDE SEQUENCE [LARGE SCALE GENOMIC DNA]</scope>
    <source>
        <strain evidence="1 2">F0302</strain>
    </source>
</reference>
<proteinExistence type="predicted"/>
<organism evidence="1 2">
    <name type="scientific">Segatella oris F0302</name>
    <dbReference type="NCBI Taxonomy" id="649760"/>
    <lineage>
        <taxon>Bacteria</taxon>
        <taxon>Pseudomonadati</taxon>
        <taxon>Bacteroidota</taxon>
        <taxon>Bacteroidia</taxon>
        <taxon>Bacteroidales</taxon>
        <taxon>Prevotellaceae</taxon>
        <taxon>Segatella</taxon>
    </lineage>
</organism>
<dbReference type="AlphaFoldDB" id="D1QRM6"/>
<dbReference type="Proteomes" id="UP000004079">
    <property type="component" value="Unassembled WGS sequence"/>
</dbReference>
<dbReference type="HOGENOM" id="CLU_3083267_0_0_10"/>
<dbReference type="EMBL" id="ACUZ02000031">
    <property type="protein sequence ID" value="EFB31883.1"/>
    <property type="molecule type" value="Genomic_DNA"/>
</dbReference>
<name>D1QRM6_9BACT</name>
<protein>
    <submittedName>
        <fullName evidence="1">Uncharacterized protein</fullName>
    </submittedName>
</protein>